<dbReference type="AlphaFoldDB" id="A0A1X0CEZ2"/>
<protein>
    <submittedName>
        <fullName evidence="1">Uncharacterized protein</fullName>
    </submittedName>
</protein>
<evidence type="ECO:0000313" key="2">
    <source>
        <dbReference type="Proteomes" id="UP000192772"/>
    </source>
</evidence>
<organism evidence="1 2">
    <name type="scientific">Mycolicibacterium elephantis</name>
    <dbReference type="NCBI Taxonomy" id="81858"/>
    <lineage>
        <taxon>Bacteria</taxon>
        <taxon>Bacillati</taxon>
        <taxon>Actinomycetota</taxon>
        <taxon>Actinomycetes</taxon>
        <taxon>Mycobacteriales</taxon>
        <taxon>Mycobacteriaceae</taxon>
        <taxon>Mycolicibacterium</taxon>
    </lineage>
</organism>
<comment type="caution">
    <text evidence="1">The sequence shown here is derived from an EMBL/GenBank/DDBJ whole genome shotgun (WGS) entry which is preliminary data.</text>
</comment>
<gene>
    <name evidence="1" type="ORF">BST23_25325</name>
</gene>
<dbReference type="RefSeq" id="WP_083043906.1">
    <property type="nucleotide sequence ID" value="NZ_MVHP01000054.1"/>
</dbReference>
<evidence type="ECO:0000313" key="1">
    <source>
        <dbReference type="EMBL" id="ORA58703.1"/>
    </source>
</evidence>
<accession>A0A1X0CEZ2</accession>
<sequence>MDEIDTTAEANGFYERLCATDAILERLASSRWAQAVGSEIDEQYAETAAVLGKLRVDADPSPVQTRWVRRPEYGKFYVFTDNRNTKAGHQHLSRPIPIATLGEYRRVVEHHLDPDVKGCQLSVSIFCRPSLHNRLFALKRGEKIYVAKACGVCMQLFDLPDPDVYAARPVGPACSYGKSGGQYPEPLITRPEPIIWRDALADDDPFDFDLPPNDYDPFDR</sequence>
<proteinExistence type="predicted"/>
<reference evidence="1 2" key="1">
    <citation type="submission" date="2017-02" db="EMBL/GenBank/DDBJ databases">
        <title>The new phylogeny of genus Mycobacterium.</title>
        <authorList>
            <person name="Tortoli E."/>
            <person name="Trovato A."/>
            <person name="Cirillo D.M."/>
        </authorList>
    </citation>
    <scope>NUCLEOTIDE SEQUENCE [LARGE SCALE GENOMIC DNA]</scope>
    <source>
        <strain evidence="1 2">FI-09383</strain>
    </source>
</reference>
<dbReference type="Proteomes" id="UP000192772">
    <property type="component" value="Unassembled WGS sequence"/>
</dbReference>
<name>A0A1X0CEZ2_9MYCO</name>
<dbReference type="EMBL" id="MVHP01000054">
    <property type="protein sequence ID" value="ORA58703.1"/>
    <property type="molecule type" value="Genomic_DNA"/>
</dbReference>